<organism evidence="2 3">
    <name type="scientific">Gracilariopsis chorda</name>
    <dbReference type="NCBI Taxonomy" id="448386"/>
    <lineage>
        <taxon>Eukaryota</taxon>
        <taxon>Rhodophyta</taxon>
        <taxon>Florideophyceae</taxon>
        <taxon>Rhodymeniophycidae</taxon>
        <taxon>Gracilariales</taxon>
        <taxon>Gracilariaceae</taxon>
        <taxon>Gracilariopsis</taxon>
    </lineage>
</organism>
<evidence type="ECO:0000256" key="1">
    <source>
        <dbReference type="SAM" id="MobiDB-lite"/>
    </source>
</evidence>
<protein>
    <submittedName>
        <fullName evidence="2">Uncharacterized protein</fullName>
    </submittedName>
</protein>
<name>A0A2V3INQ8_9FLOR</name>
<keyword evidence="3" id="KW-1185">Reference proteome</keyword>
<reference evidence="2 3" key="1">
    <citation type="journal article" date="2018" name="Mol. Biol. Evol.">
        <title>Analysis of the draft genome of the red seaweed Gracilariopsis chorda provides insights into genome size evolution in Rhodophyta.</title>
        <authorList>
            <person name="Lee J."/>
            <person name="Yang E.C."/>
            <person name="Graf L."/>
            <person name="Yang J.H."/>
            <person name="Qiu H."/>
            <person name="Zel Zion U."/>
            <person name="Chan C.X."/>
            <person name="Stephens T.G."/>
            <person name="Weber A.P.M."/>
            <person name="Boo G.H."/>
            <person name="Boo S.M."/>
            <person name="Kim K.M."/>
            <person name="Shin Y."/>
            <person name="Jung M."/>
            <person name="Lee S.J."/>
            <person name="Yim H.S."/>
            <person name="Lee J.H."/>
            <person name="Bhattacharya D."/>
            <person name="Yoon H.S."/>
        </authorList>
    </citation>
    <scope>NUCLEOTIDE SEQUENCE [LARGE SCALE GENOMIC DNA]</scope>
    <source>
        <strain evidence="2 3">SKKU-2015</strain>
        <tissue evidence="2">Whole body</tissue>
    </source>
</reference>
<evidence type="ECO:0000313" key="2">
    <source>
        <dbReference type="EMBL" id="PXF43721.1"/>
    </source>
</evidence>
<feature type="region of interest" description="Disordered" evidence="1">
    <location>
        <begin position="49"/>
        <end position="68"/>
    </location>
</feature>
<feature type="region of interest" description="Disordered" evidence="1">
    <location>
        <begin position="94"/>
        <end position="115"/>
    </location>
</feature>
<accession>A0A2V3INQ8</accession>
<dbReference type="OrthoDB" id="10476181at2759"/>
<proteinExistence type="predicted"/>
<comment type="caution">
    <text evidence="2">The sequence shown here is derived from an EMBL/GenBank/DDBJ whole genome shotgun (WGS) entry which is preliminary data.</text>
</comment>
<sequence length="234" mass="26627">MTLPVPAEQSKHIPLNEKRVDALLQCFEGTVLEQQLVKQARRSIRLVHPSDYPLSPIPDSKRKQLADSTNRAAQLLNRLQQVRQTHAQQLQLNVERSHKRAAEFSPPPSPPSFDENRIILQSLAEQLDTRITHTAHFIHNLAVASADTNRRVENVTNALAIASNSAPDQNHLVNDWTDTFADINHHEHDYHIPNEPTEEIDTYPDEPFVTPRSKMRKRVAAMSKLATTRVALFR</sequence>
<dbReference type="Proteomes" id="UP000247409">
    <property type="component" value="Unassembled WGS sequence"/>
</dbReference>
<gene>
    <name evidence="2" type="ORF">BWQ96_06551</name>
</gene>
<dbReference type="EMBL" id="NBIV01000114">
    <property type="protein sequence ID" value="PXF43721.1"/>
    <property type="molecule type" value="Genomic_DNA"/>
</dbReference>
<dbReference type="AlphaFoldDB" id="A0A2V3INQ8"/>
<evidence type="ECO:0000313" key="3">
    <source>
        <dbReference type="Proteomes" id="UP000247409"/>
    </source>
</evidence>